<reference evidence="7" key="1">
    <citation type="submission" date="2020-08" db="EMBL/GenBank/DDBJ databases">
        <title>Genome public.</title>
        <authorList>
            <person name="Liu C."/>
            <person name="Sun Q."/>
        </authorList>
    </citation>
    <scope>NUCLEOTIDE SEQUENCE</scope>
    <source>
        <strain evidence="7">NSJ-28</strain>
    </source>
</reference>
<feature type="transmembrane region" description="Helical" evidence="6">
    <location>
        <begin position="292"/>
        <end position="311"/>
    </location>
</feature>
<keyword evidence="4 6" id="KW-1133">Transmembrane helix</keyword>
<dbReference type="AlphaFoldDB" id="A0A923RX21"/>
<dbReference type="EMBL" id="JACOPL010000018">
    <property type="protein sequence ID" value="MBC5726539.1"/>
    <property type="molecule type" value="Genomic_DNA"/>
</dbReference>
<dbReference type="RefSeq" id="WP_159068120.1">
    <property type="nucleotide sequence ID" value="NZ_JACOPL010000018.1"/>
</dbReference>
<evidence type="ECO:0000256" key="6">
    <source>
        <dbReference type="SAM" id="Phobius"/>
    </source>
</evidence>
<feature type="transmembrane region" description="Helical" evidence="6">
    <location>
        <begin position="13"/>
        <end position="29"/>
    </location>
</feature>
<accession>A0A923RX21</accession>
<comment type="caution">
    <text evidence="7">The sequence shown here is derived from an EMBL/GenBank/DDBJ whole genome shotgun (WGS) entry which is preliminary data.</text>
</comment>
<organism evidence="7 8">
    <name type="scientific">Agathobaculum faecis</name>
    <dbReference type="NCBI Taxonomy" id="2763013"/>
    <lineage>
        <taxon>Bacteria</taxon>
        <taxon>Bacillati</taxon>
        <taxon>Bacillota</taxon>
        <taxon>Clostridia</taxon>
        <taxon>Eubacteriales</taxon>
        <taxon>Butyricicoccaceae</taxon>
        <taxon>Agathobaculum</taxon>
    </lineage>
</organism>
<feature type="transmembrane region" description="Helical" evidence="6">
    <location>
        <begin position="167"/>
        <end position="184"/>
    </location>
</feature>
<protein>
    <submittedName>
        <fullName evidence="7">Branched-chain amino acid ABC transporter permease</fullName>
    </submittedName>
</protein>
<evidence type="ECO:0000313" key="8">
    <source>
        <dbReference type="Proteomes" id="UP000606499"/>
    </source>
</evidence>
<name>A0A923RX21_9FIRM</name>
<keyword evidence="8" id="KW-1185">Reference proteome</keyword>
<proteinExistence type="predicted"/>
<keyword evidence="5 6" id="KW-0472">Membrane</keyword>
<keyword evidence="2" id="KW-1003">Cell membrane</keyword>
<feature type="transmembrane region" description="Helical" evidence="6">
    <location>
        <begin position="217"/>
        <end position="235"/>
    </location>
</feature>
<comment type="subcellular location">
    <subcellularLocation>
        <location evidence="1">Cell membrane</location>
        <topology evidence="1">Multi-pass membrane protein</topology>
    </subcellularLocation>
</comment>
<evidence type="ECO:0000256" key="1">
    <source>
        <dbReference type="ARBA" id="ARBA00004651"/>
    </source>
</evidence>
<dbReference type="Pfam" id="PF02653">
    <property type="entry name" value="BPD_transp_2"/>
    <property type="match status" value="1"/>
</dbReference>
<dbReference type="CDD" id="cd06581">
    <property type="entry name" value="TM_PBP1_LivM_like"/>
    <property type="match status" value="1"/>
</dbReference>
<dbReference type="InterPro" id="IPR001851">
    <property type="entry name" value="ABC_transp_permease"/>
</dbReference>
<dbReference type="Gene3D" id="1.10.3470.10">
    <property type="entry name" value="ABC transporter involved in vitamin B12 uptake, BtuC"/>
    <property type="match status" value="1"/>
</dbReference>
<feature type="transmembrane region" description="Helical" evidence="6">
    <location>
        <begin position="255"/>
        <end position="280"/>
    </location>
</feature>
<dbReference type="GO" id="GO:0005886">
    <property type="term" value="C:plasma membrane"/>
    <property type="evidence" value="ECO:0007669"/>
    <property type="project" value="UniProtKB-SubCell"/>
</dbReference>
<dbReference type="Proteomes" id="UP000606499">
    <property type="component" value="Unassembled WGS sequence"/>
</dbReference>
<sequence>MSYKGNSIFKGKFFVWLAALCFLVAPLLANTYMQSILILVCFYAFAAVAWNLICGYAGTMSLGHSVYMGIGGYISTILLETKGVSPWIGMLIGAAVAMLIGVVISYPTFRLKGPYFTLASIAICEIFGTFVLNTENLGPIPLKGGSGWSLTQTGYQAVMYEFRSKLGYYYVAFILLAIGVFVTWKMSRSKLGYYLVAIRSDDDAARSLGINVTKYKLIAMGISCFMISLAGTFYAQYFRYIGPDRIFGYDLAVQIALIALIGGQGTVMGPVIGAVVLVPLSEYLSATFAGTMSGLNLFLYGVIMMLVVYFMPHGLCEYVVKAAQWIEEKLFGAHGKRKQSKAASK</sequence>
<evidence type="ECO:0000256" key="4">
    <source>
        <dbReference type="ARBA" id="ARBA00022989"/>
    </source>
</evidence>
<evidence type="ECO:0000256" key="3">
    <source>
        <dbReference type="ARBA" id="ARBA00022692"/>
    </source>
</evidence>
<evidence type="ECO:0000256" key="5">
    <source>
        <dbReference type="ARBA" id="ARBA00023136"/>
    </source>
</evidence>
<evidence type="ECO:0000313" key="7">
    <source>
        <dbReference type="EMBL" id="MBC5726539.1"/>
    </source>
</evidence>
<feature type="transmembrane region" description="Helical" evidence="6">
    <location>
        <begin position="36"/>
        <end position="58"/>
    </location>
</feature>
<dbReference type="PANTHER" id="PTHR30482:SF10">
    <property type="entry name" value="HIGH-AFFINITY BRANCHED-CHAIN AMINO ACID TRANSPORT PROTEIN BRAE"/>
    <property type="match status" value="1"/>
</dbReference>
<feature type="transmembrane region" description="Helical" evidence="6">
    <location>
        <begin position="87"/>
        <end position="106"/>
    </location>
</feature>
<dbReference type="InterPro" id="IPR043428">
    <property type="entry name" value="LivM-like"/>
</dbReference>
<dbReference type="GO" id="GO:0015658">
    <property type="term" value="F:branched-chain amino acid transmembrane transporter activity"/>
    <property type="evidence" value="ECO:0007669"/>
    <property type="project" value="InterPro"/>
</dbReference>
<dbReference type="PANTHER" id="PTHR30482">
    <property type="entry name" value="HIGH-AFFINITY BRANCHED-CHAIN AMINO ACID TRANSPORT SYSTEM PERMEASE"/>
    <property type="match status" value="1"/>
</dbReference>
<keyword evidence="3 6" id="KW-0812">Transmembrane</keyword>
<gene>
    <name evidence="7" type="ORF">H8S45_13865</name>
</gene>
<dbReference type="InterPro" id="IPR037294">
    <property type="entry name" value="ABC_BtuC-like"/>
</dbReference>
<evidence type="ECO:0000256" key="2">
    <source>
        <dbReference type="ARBA" id="ARBA00022475"/>
    </source>
</evidence>